<keyword evidence="3" id="KW-0648">Protein biosynthesis</keyword>
<dbReference type="InterPro" id="IPR027524">
    <property type="entry name" value="eIF3h"/>
</dbReference>
<accession>A0A8S0ST43</accession>
<comment type="caution">
    <text evidence="6">The sequence shown here is derived from an EMBL/GenBank/DDBJ whole genome shotgun (WGS) entry which is preliminary data.</text>
</comment>
<feature type="domain" description="eIF3h C-terminal" evidence="5">
    <location>
        <begin position="104"/>
        <end position="297"/>
    </location>
</feature>
<keyword evidence="2 6" id="KW-0396">Initiation factor</keyword>
<sequence length="298" mass="34720">MVVGLIINAFENSPLSFKFCVGCILHVLSCLLCYLRHYVPGCIIWNSQLALKNSHQSDIECSSTVRVQFHHIVSFYVPYFCYFFWSQENIRRCVCIVYDPSRSNQGVLALKALKLSDSFMDLYKNNNFTGEKLRDKNLSWVDIFEEIPIKVSNSALISAFMTELETDTPVRQCDYDRLQLSTNPFLERNMEFLIECMDDLSMEQQKFQFYYRNLSRQQAQQQAWLQKRRTENMSRKAAGEEPLPEEDPSNPIFKPLPEPSRLESFLVTNQVSNYCNQINGVAGQSFSRLYLMKALHED</sequence>
<dbReference type="OrthoDB" id="10265695at2759"/>
<dbReference type="InterPro" id="IPR045810">
    <property type="entry name" value="eIF3h_C"/>
</dbReference>
<evidence type="ECO:0000256" key="2">
    <source>
        <dbReference type="ARBA" id="ARBA00022540"/>
    </source>
</evidence>
<keyword evidence="1" id="KW-0963">Cytoplasm</keyword>
<name>A0A8S0ST43_OLEEU</name>
<dbReference type="PANTHER" id="PTHR10410">
    <property type="entry name" value="EUKARYOTIC TRANSLATION INITIATION FACTOR 3 -RELATED"/>
    <property type="match status" value="1"/>
</dbReference>
<evidence type="ECO:0000313" key="6">
    <source>
        <dbReference type="EMBL" id="CAA2995590.1"/>
    </source>
</evidence>
<evidence type="ECO:0000256" key="4">
    <source>
        <dbReference type="SAM" id="MobiDB-lite"/>
    </source>
</evidence>
<organism evidence="6 7">
    <name type="scientific">Olea europaea subsp. europaea</name>
    <dbReference type="NCBI Taxonomy" id="158383"/>
    <lineage>
        <taxon>Eukaryota</taxon>
        <taxon>Viridiplantae</taxon>
        <taxon>Streptophyta</taxon>
        <taxon>Embryophyta</taxon>
        <taxon>Tracheophyta</taxon>
        <taxon>Spermatophyta</taxon>
        <taxon>Magnoliopsida</taxon>
        <taxon>eudicotyledons</taxon>
        <taxon>Gunneridae</taxon>
        <taxon>Pentapetalae</taxon>
        <taxon>asterids</taxon>
        <taxon>lamiids</taxon>
        <taxon>Lamiales</taxon>
        <taxon>Oleaceae</taxon>
        <taxon>Oleeae</taxon>
        <taxon>Olea</taxon>
    </lineage>
</organism>
<dbReference type="Proteomes" id="UP000594638">
    <property type="component" value="Unassembled WGS sequence"/>
</dbReference>
<dbReference type="EMBL" id="CACTIH010005504">
    <property type="protein sequence ID" value="CAA2995590.1"/>
    <property type="molecule type" value="Genomic_DNA"/>
</dbReference>
<evidence type="ECO:0000313" key="7">
    <source>
        <dbReference type="Proteomes" id="UP000594638"/>
    </source>
</evidence>
<feature type="region of interest" description="Disordered" evidence="4">
    <location>
        <begin position="222"/>
        <end position="255"/>
    </location>
</feature>
<keyword evidence="7" id="KW-1185">Reference proteome</keyword>
<evidence type="ECO:0000256" key="3">
    <source>
        <dbReference type="ARBA" id="ARBA00022917"/>
    </source>
</evidence>
<feature type="compositionally biased region" description="Basic and acidic residues" evidence="4">
    <location>
        <begin position="228"/>
        <end position="239"/>
    </location>
</feature>
<dbReference type="GO" id="GO:0003743">
    <property type="term" value="F:translation initiation factor activity"/>
    <property type="evidence" value="ECO:0007669"/>
    <property type="project" value="UniProtKB-KW"/>
</dbReference>
<evidence type="ECO:0000259" key="5">
    <source>
        <dbReference type="Pfam" id="PF19445"/>
    </source>
</evidence>
<evidence type="ECO:0000256" key="1">
    <source>
        <dbReference type="ARBA" id="ARBA00022490"/>
    </source>
</evidence>
<dbReference type="GO" id="GO:0005852">
    <property type="term" value="C:eukaryotic translation initiation factor 3 complex"/>
    <property type="evidence" value="ECO:0007669"/>
    <property type="project" value="InterPro"/>
</dbReference>
<dbReference type="Gramene" id="OE9A038951T1">
    <property type="protein sequence ID" value="OE9A038951C1"/>
    <property type="gene ID" value="OE9A038951"/>
</dbReference>
<gene>
    <name evidence="6" type="ORF">OLEA9_A038951</name>
</gene>
<reference evidence="6 7" key="1">
    <citation type="submission" date="2019-12" db="EMBL/GenBank/DDBJ databases">
        <authorList>
            <person name="Alioto T."/>
            <person name="Alioto T."/>
            <person name="Gomez Garrido J."/>
        </authorList>
    </citation>
    <scope>NUCLEOTIDE SEQUENCE [LARGE SCALE GENOMIC DNA]</scope>
</reference>
<dbReference type="Pfam" id="PF19445">
    <property type="entry name" value="eIF3h_C"/>
    <property type="match status" value="1"/>
</dbReference>
<dbReference type="InterPro" id="IPR050242">
    <property type="entry name" value="JAMM_MPN+_peptidase_M67A"/>
</dbReference>
<dbReference type="CDD" id="cd08065">
    <property type="entry name" value="MPN_eIF3h"/>
    <property type="match status" value="1"/>
</dbReference>
<proteinExistence type="predicted"/>
<dbReference type="AlphaFoldDB" id="A0A8S0ST43"/>
<protein>
    <submittedName>
        <fullName evidence="6">Eukaryotic translation initiation factor 3 subunit H</fullName>
    </submittedName>
</protein>
<dbReference type="Gene3D" id="3.40.140.10">
    <property type="entry name" value="Cytidine Deaminase, domain 2"/>
    <property type="match status" value="1"/>
</dbReference>